<evidence type="ECO:0000313" key="9">
    <source>
        <dbReference type="EMBL" id="KLO14549.1"/>
    </source>
</evidence>
<name>A0A0H2RRT2_9AGAM</name>
<protein>
    <recommendedName>
        <fullName evidence="1">non-specific serine/threonine protein kinase</fullName>
        <ecNumber evidence="1">2.7.11.1</ecNumber>
    </recommendedName>
</protein>
<dbReference type="InParanoid" id="A0A0H2RRT2"/>
<dbReference type="FunCoup" id="A0A0H2RRT2">
    <property type="interactions" value="409"/>
</dbReference>
<feature type="region of interest" description="Disordered" evidence="7">
    <location>
        <begin position="57"/>
        <end position="91"/>
    </location>
</feature>
<dbReference type="GO" id="GO:0005634">
    <property type="term" value="C:nucleus"/>
    <property type="evidence" value="ECO:0007669"/>
    <property type="project" value="TreeGrafter"/>
</dbReference>
<dbReference type="PANTHER" id="PTHR44167">
    <property type="entry name" value="OVARIAN-SPECIFIC SERINE/THREONINE-PROTEIN KINASE LOK-RELATED"/>
    <property type="match status" value="1"/>
</dbReference>
<keyword evidence="3" id="KW-0808">Transferase</keyword>
<keyword evidence="10" id="KW-1185">Reference proteome</keyword>
<evidence type="ECO:0000256" key="2">
    <source>
        <dbReference type="ARBA" id="ARBA00022527"/>
    </source>
</evidence>
<dbReference type="Pfam" id="PF00069">
    <property type="entry name" value="Pkinase"/>
    <property type="match status" value="2"/>
</dbReference>
<dbReference type="InterPro" id="IPR000719">
    <property type="entry name" value="Prot_kinase_dom"/>
</dbReference>
<dbReference type="InterPro" id="IPR008271">
    <property type="entry name" value="Ser/Thr_kinase_AS"/>
</dbReference>
<dbReference type="PROSITE" id="PS50011">
    <property type="entry name" value="PROTEIN_KINASE_DOM"/>
    <property type="match status" value="1"/>
</dbReference>
<keyword evidence="4" id="KW-0547">Nucleotide-binding</keyword>
<dbReference type="GO" id="GO:0044773">
    <property type="term" value="P:mitotic DNA damage checkpoint signaling"/>
    <property type="evidence" value="ECO:0007669"/>
    <property type="project" value="TreeGrafter"/>
</dbReference>
<dbReference type="OrthoDB" id="10020333at2759"/>
<sequence>MAMATPMLLSHHSSNPLEMDTSDEEARYMVTQIRETPSTDPLNEEEVDDQQYLHITPKKRSVKVNGVPTPFRIQPKPATTTTGDVYSDGDSDLEIVDDEEEVERWHRREDTFVQTAGDMVGMEEEMEVAPEREASVDALDEEDEENTLQLKPPEEQEEILEEIEDLENAVPQLTDDYKIIDRLGTGTFSSVYKAVDLYYHSKWHNKSWHGRHPRGSSAHFQSLPRPPGSKVFVAIKRIYVTSNPERIKNEIVIMEDCLGCRHVAQLITAFRHHDQVVAIMPYQRNEDFRDYFKDYPMVGIRAYMRCLFRALRDIHARDIVHRDVKPANFLFDSRKHRGTLCDFGLAARVGLHAYGGDHCFHTSPSMDAPHGRTISNKDLNTEAIKIAQKEARYKSMLPSDRVGYPEKDLRPVSKANRAGTRGFRAPEVLLKCNDQSGAIDVWSAGMILLFFLTGKFPLFQSNDDIEALMEIASIIGKKRMEKAATLHNRTFATNVPSVTQDGMTWREFVQRNNPDLFRSQSPPPSATPSTSPTLEDGSTLTAADLLHPPDPSSSQSTQSLYSTTDLNQALDLLERLLHPSATDRITARNALYHPFLVEPGPGDDAFFPHPLGKGRCGEYHFRDAVTEEHHAKFVGPKYDETRRMNAGEGIPIGDNVCELHRGMPEFL</sequence>
<reference evidence="9 10" key="1">
    <citation type="submission" date="2015-04" db="EMBL/GenBank/DDBJ databases">
        <title>Complete genome sequence of Schizopora paradoxa KUC8140, a cosmopolitan wood degrader in East Asia.</title>
        <authorList>
            <consortium name="DOE Joint Genome Institute"/>
            <person name="Min B."/>
            <person name="Park H."/>
            <person name="Jang Y."/>
            <person name="Kim J.-J."/>
            <person name="Kim K.H."/>
            <person name="Pangilinan J."/>
            <person name="Lipzen A."/>
            <person name="Riley R."/>
            <person name="Grigoriev I.V."/>
            <person name="Spatafora J.W."/>
            <person name="Choi I.-G."/>
        </authorList>
    </citation>
    <scope>NUCLEOTIDE SEQUENCE [LARGE SCALE GENOMIC DNA]</scope>
    <source>
        <strain evidence="9 10">KUC8140</strain>
    </source>
</reference>
<feature type="region of interest" description="Disordered" evidence="7">
    <location>
        <begin position="514"/>
        <end position="561"/>
    </location>
</feature>
<evidence type="ECO:0000256" key="6">
    <source>
        <dbReference type="ARBA" id="ARBA00022840"/>
    </source>
</evidence>
<dbReference type="Gene3D" id="1.10.510.10">
    <property type="entry name" value="Transferase(Phosphotransferase) domain 1"/>
    <property type="match status" value="1"/>
</dbReference>
<keyword evidence="6" id="KW-0067">ATP-binding</keyword>
<dbReference type="Proteomes" id="UP000053477">
    <property type="component" value="Unassembled WGS sequence"/>
</dbReference>
<organism evidence="9 10">
    <name type="scientific">Schizopora paradoxa</name>
    <dbReference type="NCBI Taxonomy" id="27342"/>
    <lineage>
        <taxon>Eukaryota</taxon>
        <taxon>Fungi</taxon>
        <taxon>Dikarya</taxon>
        <taxon>Basidiomycota</taxon>
        <taxon>Agaricomycotina</taxon>
        <taxon>Agaricomycetes</taxon>
        <taxon>Hymenochaetales</taxon>
        <taxon>Schizoporaceae</taxon>
        <taxon>Schizopora</taxon>
    </lineage>
</organism>
<dbReference type="GO" id="GO:0004674">
    <property type="term" value="F:protein serine/threonine kinase activity"/>
    <property type="evidence" value="ECO:0007669"/>
    <property type="project" value="UniProtKB-KW"/>
</dbReference>
<feature type="domain" description="Protein kinase" evidence="8">
    <location>
        <begin position="177"/>
        <end position="596"/>
    </location>
</feature>
<evidence type="ECO:0000256" key="4">
    <source>
        <dbReference type="ARBA" id="ARBA00022741"/>
    </source>
</evidence>
<dbReference type="PANTHER" id="PTHR44167:SF23">
    <property type="entry name" value="CDC7 KINASE, ISOFORM A-RELATED"/>
    <property type="match status" value="1"/>
</dbReference>
<keyword evidence="2" id="KW-0723">Serine/threonine-protein kinase</keyword>
<dbReference type="Gene3D" id="3.30.200.20">
    <property type="entry name" value="Phosphorylase Kinase, domain 1"/>
    <property type="match status" value="1"/>
</dbReference>
<evidence type="ECO:0000259" key="8">
    <source>
        <dbReference type="PROSITE" id="PS50011"/>
    </source>
</evidence>
<dbReference type="InterPro" id="IPR011009">
    <property type="entry name" value="Kinase-like_dom_sf"/>
</dbReference>
<dbReference type="CDD" id="cd14019">
    <property type="entry name" value="STKc_Cdc7"/>
    <property type="match status" value="1"/>
</dbReference>
<dbReference type="GO" id="GO:0005524">
    <property type="term" value="F:ATP binding"/>
    <property type="evidence" value="ECO:0007669"/>
    <property type="project" value="UniProtKB-KW"/>
</dbReference>
<feature type="region of interest" description="Disordered" evidence="7">
    <location>
        <begin position="1"/>
        <end position="21"/>
    </location>
</feature>
<evidence type="ECO:0000256" key="3">
    <source>
        <dbReference type="ARBA" id="ARBA00022679"/>
    </source>
</evidence>
<evidence type="ECO:0000256" key="5">
    <source>
        <dbReference type="ARBA" id="ARBA00022777"/>
    </source>
</evidence>
<keyword evidence="5 9" id="KW-0418">Kinase</keyword>
<dbReference type="SUPFAM" id="SSF56112">
    <property type="entry name" value="Protein kinase-like (PK-like)"/>
    <property type="match status" value="1"/>
</dbReference>
<dbReference type="STRING" id="27342.A0A0H2RRT2"/>
<dbReference type="EC" id="2.7.11.1" evidence="1"/>
<proteinExistence type="predicted"/>
<feature type="compositionally biased region" description="Low complexity" evidence="7">
    <location>
        <begin position="552"/>
        <end position="561"/>
    </location>
</feature>
<dbReference type="AlphaFoldDB" id="A0A0H2RRT2"/>
<evidence type="ECO:0000313" key="10">
    <source>
        <dbReference type="Proteomes" id="UP000053477"/>
    </source>
</evidence>
<gene>
    <name evidence="9" type="ORF">SCHPADRAFT_939476</name>
</gene>
<dbReference type="SMART" id="SM00220">
    <property type="entry name" value="S_TKc"/>
    <property type="match status" value="1"/>
</dbReference>
<dbReference type="PROSITE" id="PS00108">
    <property type="entry name" value="PROTEIN_KINASE_ST"/>
    <property type="match status" value="1"/>
</dbReference>
<evidence type="ECO:0000256" key="7">
    <source>
        <dbReference type="SAM" id="MobiDB-lite"/>
    </source>
</evidence>
<dbReference type="EMBL" id="KQ085942">
    <property type="protein sequence ID" value="KLO14549.1"/>
    <property type="molecule type" value="Genomic_DNA"/>
</dbReference>
<accession>A0A0H2RRT2</accession>
<evidence type="ECO:0000256" key="1">
    <source>
        <dbReference type="ARBA" id="ARBA00012513"/>
    </source>
</evidence>